<dbReference type="Pfam" id="PF02770">
    <property type="entry name" value="Acyl-CoA_dh_M"/>
    <property type="match status" value="1"/>
</dbReference>
<dbReference type="KEGG" id="mmag:MMAD_15800"/>
<accession>A0A7I7XD68</accession>
<dbReference type="Pfam" id="PF02771">
    <property type="entry name" value="Acyl-CoA_dh_N"/>
    <property type="match status" value="1"/>
</dbReference>
<dbReference type="Gene3D" id="1.20.140.10">
    <property type="entry name" value="Butyryl-CoA Dehydrogenase, subunit A, domain 3"/>
    <property type="match status" value="1"/>
</dbReference>
<dbReference type="GO" id="GO:0050660">
    <property type="term" value="F:flavin adenine dinucleotide binding"/>
    <property type="evidence" value="ECO:0007669"/>
    <property type="project" value="InterPro"/>
</dbReference>
<evidence type="ECO:0000259" key="7">
    <source>
        <dbReference type="Pfam" id="PF00441"/>
    </source>
</evidence>
<dbReference type="EMBL" id="AP022610">
    <property type="protein sequence ID" value="BBZ27285.1"/>
    <property type="molecule type" value="Genomic_DNA"/>
</dbReference>
<proteinExistence type="inferred from homology"/>
<organism evidence="10 11">
    <name type="scientific">Mycolicibacterium madagascariense</name>
    <dbReference type="NCBI Taxonomy" id="212765"/>
    <lineage>
        <taxon>Bacteria</taxon>
        <taxon>Bacillati</taxon>
        <taxon>Actinomycetota</taxon>
        <taxon>Actinomycetes</taxon>
        <taxon>Mycobacteriales</taxon>
        <taxon>Mycobacteriaceae</taxon>
        <taxon>Mycolicibacterium</taxon>
    </lineage>
</organism>
<dbReference type="Gene3D" id="1.10.540.10">
    <property type="entry name" value="Acyl-CoA dehydrogenase/oxidase, N-terminal domain"/>
    <property type="match status" value="1"/>
</dbReference>
<dbReference type="SUPFAM" id="SSF56645">
    <property type="entry name" value="Acyl-CoA dehydrogenase NM domain-like"/>
    <property type="match status" value="1"/>
</dbReference>
<comment type="cofactor">
    <cofactor evidence="1 6">
        <name>FAD</name>
        <dbReference type="ChEBI" id="CHEBI:57692"/>
    </cofactor>
</comment>
<sequence length="397" mass="43285">MEYGMGPELEAFRAEVRAFVEDFAPPIPPRAGVRSAENEAEFKALQDWTARLFEAGYVGADWPPEYGGRDGRSAEHAIVVGEELARAGVPGVPSGNALASHALIHYGTDEQRAAHLPEIRAARQQWCQLFSEPGAGSDLASLRTKAVLDGDTYTVTGQKVWTTDGHWADYGYLLARTDSEAPKHKGISAFILDMRSAGVTVRPLRELTGTSDFNEVFFDSVEVPATAMIGAPGQGWAIANATLGHERTGVGAAVVKLRLAIDGLIDLARRTQLDGRPAIDSDRVRDRIGEFSAEVEALSALTYANLTRWQRGRERMHDGAMAKLMFSELNLEMARFALEMGGETGVLVEGDPDVPDGGRWQDEWLYARAYTIAGGSSEIMRNLIAERGLGLPRERRS</sequence>
<dbReference type="RefSeq" id="WP_163734894.1">
    <property type="nucleotide sequence ID" value="NZ_AP022610.1"/>
</dbReference>
<dbReference type="PANTHER" id="PTHR43292:SF3">
    <property type="entry name" value="ACYL-COA DEHYDROGENASE FADE29"/>
    <property type="match status" value="1"/>
</dbReference>
<dbReference type="GO" id="GO:0016627">
    <property type="term" value="F:oxidoreductase activity, acting on the CH-CH group of donors"/>
    <property type="evidence" value="ECO:0007669"/>
    <property type="project" value="InterPro"/>
</dbReference>
<dbReference type="InterPro" id="IPR009100">
    <property type="entry name" value="AcylCoA_DH/oxidase_NM_dom_sf"/>
</dbReference>
<protein>
    <submittedName>
        <fullName evidence="10">Acyl-CoA dehydrogenase</fullName>
    </submittedName>
</protein>
<dbReference type="GO" id="GO:0005886">
    <property type="term" value="C:plasma membrane"/>
    <property type="evidence" value="ECO:0007669"/>
    <property type="project" value="TreeGrafter"/>
</dbReference>
<keyword evidence="5 6" id="KW-0560">Oxidoreductase</keyword>
<dbReference type="InterPro" id="IPR009075">
    <property type="entry name" value="AcylCo_DH/oxidase_C"/>
</dbReference>
<dbReference type="SUPFAM" id="SSF47203">
    <property type="entry name" value="Acyl-CoA dehydrogenase C-terminal domain-like"/>
    <property type="match status" value="1"/>
</dbReference>
<keyword evidence="4 6" id="KW-0274">FAD</keyword>
<name>A0A7I7XD68_9MYCO</name>
<evidence type="ECO:0000256" key="3">
    <source>
        <dbReference type="ARBA" id="ARBA00022630"/>
    </source>
</evidence>
<dbReference type="InterPro" id="IPR052161">
    <property type="entry name" value="Mycobact_Acyl-CoA_DH"/>
</dbReference>
<gene>
    <name evidence="10" type="ORF">MMAD_15800</name>
</gene>
<evidence type="ECO:0000256" key="2">
    <source>
        <dbReference type="ARBA" id="ARBA00009347"/>
    </source>
</evidence>
<evidence type="ECO:0000313" key="11">
    <source>
        <dbReference type="Proteomes" id="UP000466517"/>
    </source>
</evidence>
<dbReference type="InterPro" id="IPR046373">
    <property type="entry name" value="Acyl-CoA_Oxase/DH_mid-dom_sf"/>
</dbReference>
<feature type="domain" description="Acyl-CoA dehydrogenase/oxidase N-terminal" evidence="9">
    <location>
        <begin position="7"/>
        <end position="119"/>
    </location>
</feature>
<dbReference type="InterPro" id="IPR006091">
    <property type="entry name" value="Acyl-CoA_Oxase/DH_mid-dom"/>
</dbReference>
<evidence type="ECO:0000256" key="4">
    <source>
        <dbReference type="ARBA" id="ARBA00022827"/>
    </source>
</evidence>
<comment type="similarity">
    <text evidence="2 6">Belongs to the acyl-CoA dehydrogenase family.</text>
</comment>
<dbReference type="Pfam" id="PF00441">
    <property type="entry name" value="Acyl-CoA_dh_1"/>
    <property type="match status" value="1"/>
</dbReference>
<dbReference type="FunFam" id="2.40.110.10:FF:000011">
    <property type="entry name" value="Acyl-CoA dehydrogenase FadE34"/>
    <property type="match status" value="1"/>
</dbReference>
<dbReference type="InterPro" id="IPR036250">
    <property type="entry name" value="AcylCo_DH-like_C"/>
</dbReference>
<keyword evidence="11" id="KW-1185">Reference proteome</keyword>
<evidence type="ECO:0000313" key="10">
    <source>
        <dbReference type="EMBL" id="BBZ27285.1"/>
    </source>
</evidence>
<dbReference type="AlphaFoldDB" id="A0A7I7XD68"/>
<reference evidence="10 11" key="1">
    <citation type="journal article" date="2019" name="Emerg. Microbes Infect.">
        <title>Comprehensive subspecies identification of 175 nontuberculous mycobacteria species based on 7547 genomic profiles.</title>
        <authorList>
            <person name="Matsumoto Y."/>
            <person name="Kinjo T."/>
            <person name="Motooka D."/>
            <person name="Nabeya D."/>
            <person name="Jung N."/>
            <person name="Uechi K."/>
            <person name="Horii T."/>
            <person name="Iida T."/>
            <person name="Fujita J."/>
            <person name="Nakamura S."/>
        </authorList>
    </citation>
    <scope>NUCLEOTIDE SEQUENCE [LARGE SCALE GENOMIC DNA]</scope>
    <source>
        <strain evidence="10 11">JCM 13574</strain>
    </source>
</reference>
<keyword evidence="3 6" id="KW-0285">Flavoprotein</keyword>
<feature type="domain" description="Acyl-CoA oxidase/dehydrogenase middle" evidence="8">
    <location>
        <begin position="127"/>
        <end position="221"/>
    </location>
</feature>
<dbReference type="InterPro" id="IPR037069">
    <property type="entry name" value="AcylCoA_DH/ox_N_sf"/>
</dbReference>
<dbReference type="PANTHER" id="PTHR43292">
    <property type="entry name" value="ACYL-COA DEHYDROGENASE"/>
    <property type="match status" value="1"/>
</dbReference>
<evidence type="ECO:0000256" key="5">
    <source>
        <dbReference type="ARBA" id="ARBA00023002"/>
    </source>
</evidence>
<dbReference type="Gene3D" id="2.40.110.10">
    <property type="entry name" value="Butyryl-CoA Dehydrogenase, subunit A, domain 2"/>
    <property type="match status" value="1"/>
</dbReference>
<evidence type="ECO:0000259" key="9">
    <source>
        <dbReference type="Pfam" id="PF02771"/>
    </source>
</evidence>
<evidence type="ECO:0000256" key="6">
    <source>
        <dbReference type="RuleBase" id="RU362125"/>
    </source>
</evidence>
<evidence type="ECO:0000259" key="8">
    <source>
        <dbReference type="Pfam" id="PF02770"/>
    </source>
</evidence>
<dbReference type="Proteomes" id="UP000466517">
    <property type="component" value="Chromosome"/>
</dbReference>
<dbReference type="InterPro" id="IPR013786">
    <property type="entry name" value="AcylCoA_DH/ox_N"/>
</dbReference>
<feature type="domain" description="Acyl-CoA dehydrogenase/oxidase C-terminal" evidence="7">
    <location>
        <begin position="233"/>
        <end position="388"/>
    </location>
</feature>
<evidence type="ECO:0000256" key="1">
    <source>
        <dbReference type="ARBA" id="ARBA00001974"/>
    </source>
</evidence>